<keyword evidence="3" id="KW-0408">Iron</keyword>
<dbReference type="CDD" id="cd13542">
    <property type="entry name" value="PBP2_FutA1_ilke"/>
    <property type="match status" value="1"/>
</dbReference>
<dbReference type="OrthoDB" id="9769567at2"/>
<feature type="chain" id="PRO_5017262462" evidence="4">
    <location>
        <begin position="22"/>
        <end position="336"/>
    </location>
</feature>
<protein>
    <submittedName>
        <fullName evidence="5">Iron(III) transport system substrate-binding protein</fullName>
    </submittedName>
</protein>
<keyword evidence="3" id="KW-0479">Metal-binding</keyword>
<dbReference type="PANTHER" id="PTHR30006">
    <property type="entry name" value="THIAMINE-BINDING PERIPLASMIC PROTEIN-RELATED"/>
    <property type="match status" value="1"/>
</dbReference>
<feature type="binding site" evidence="3">
    <location>
        <position position="216"/>
    </location>
    <ligand>
        <name>Fe cation</name>
        <dbReference type="ChEBI" id="CHEBI:24875"/>
    </ligand>
</feature>
<dbReference type="InParanoid" id="A0A395JHM2"/>
<dbReference type="InterPro" id="IPR026045">
    <property type="entry name" value="Ferric-bd"/>
</dbReference>
<gene>
    <name evidence="5" type="ORF">DFR28_10362</name>
</gene>
<reference evidence="5 6" key="1">
    <citation type="submission" date="2018-06" db="EMBL/GenBank/DDBJ databases">
        <title>Genomic Encyclopedia of Type Strains, Phase IV (KMG-IV): sequencing the most valuable type-strain genomes for metagenomic binning, comparative biology and taxonomic classification.</title>
        <authorList>
            <person name="Goeker M."/>
        </authorList>
    </citation>
    <scope>NUCLEOTIDE SEQUENCE [LARGE SCALE GENOMIC DNA]</scope>
    <source>
        <strain evidence="5 6">DSM 24032</strain>
    </source>
</reference>
<feature type="binding site" evidence="3">
    <location>
        <position position="217"/>
    </location>
    <ligand>
        <name>Fe cation</name>
        <dbReference type="ChEBI" id="CHEBI:24875"/>
    </ligand>
</feature>
<dbReference type="EMBL" id="QNRT01000003">
    <property type="protein sequence ID" value="RBP49637.1"/>
    <property type="molecule type" value="Genomic_DNA"/>
</dbReference>
<dbReference type="GO" id="GO:0046872">
    <property type="term" value="F:metal ion binding"/>
    <property type="evidence" value="ECO:0007669"/>
    <property type="project" value="UniProtKB-KW"/>
</dbReference>
<dbReference type="PROSITE" id="PS51257">
    <property type="entry name" value="PROKAR_LIPOPROTEIN"/>
    <property type="match status" value="1"/>
</dbReference>
<dbReference type="PANTHER" id="PTHR30006:SF15">
    <property type="entry name" value="IRON-UTILIZATION PERIPLASMIC PROTEIN"/>
    <property type="match status" value="1"/>
</dbReference>
<evidence type="ECO:0000256" key="1">
    <source>
        <dbReference type="ARBA" id="ARBA00008520"/>
    </source>
</evidence>
<comment type="caution">
    <text evidence="5">The sequence shown here is derived from an EMBL/GenBank/DDBJ whole genome shotgun (WGS) entry which is preliminary data.</text>
</comment>
<accession>A0A395JHM2</accession>
<dbReference type="Pfam" id="PF13343">
    <property type="entry name" value="SBP_bac_6"/>
    <property type="match status" value="1"/>
</dbReference>
<dbReference type="Proteomes" id="UP000253083">
    <property type="component" value="Unassembled WGS sequence"/>
</dbReference>
<dbReference type="PIRSF" id="PIRSF002825">
    <property type="entry name" value="CfbpA"/>
    <property type="match status" value="1"/>
</dbReference>
<name>A0A395JHM2_9GAMM</name>
<organism evidence="5 6">
    <name type="scientific">Arenicella xantha</name>
    <dbReference type="NCBI Taxonomy" id="644221"/>
    <lineage>
        <taxon>Bacteria</taxon>
        <taxon>Pseudomonadati</taxon>
        <taxon>Pseudomonadota</taxon>
        <taxon>Gammaproteobacteria</taxon>
        <taxon>Arenicellales</taxon>
        <taxon>Arenicellaceae</taxon>
        <taxon>Arenicella</taxon>
    </lineage>
</organism>
<sequence>MKTILALTTALLLSACSPQNAEVNLYSARKEALIKPLLDAFTAETGITVNIISGKDDALLERIKSEGLNSPADLLITTDAGRLHRAKQAGIFTAVDSAILKQNIPANYRDSDDAWFGLSVRARPIMVTNAKPNIEISRYEDLTNPALQQQICIRSSDNIYNQSLVASMLAASTNTEVEGWVSGLVANFARPPQGGDRDQIRAAAAGQCSVVVANTYYLANMLADKANQADFNAASAMTVIWPNQQDRGTHVNVSGAGLINTAPNKENGIKLIEFLASDTAQKMYADVNFEYPVKEGVELNPILASWGPFKADALSLDMLGKNNADAVKVMDRAGWK</sequence>
<evidence type="ECO:0000313" key="5">
    <source>
        <dbReference type="EMBL" id="RBP49637.1"/>
    </source>
</evidence>
<dbReference type="RefSeq" id="WP_113954643.1">
    <property type="nucleotide sequence ID" value="NZ_QNRT01000003.1"/>
</dbReference>
<dbReference type="Gene3D" id="3.40.190.10">
    <property type="entry name" value="Periplasmic binding protein-like II"/>
    <property type="match status" value="2"/>
</dbReference>
<proteinExistence type="inferred from homology"/>
<evidence type="ECO:0000256" key="3">
    <source>
        <dbReference type="PIRSR" id="PIRSR002825-1"/>
    </source>
</evidence>
<keyword evidence="2 4" id="KW-0732">Signal</keyword>
<dbReference type="GO" id="GO:0030288">
    <property type="term" value="C:outer membrane-bounded periplasmic space"/>
    <property type="evidence" value="ECO:0007669"/>
    <property type="project" value="TreeGrafter"/>
</dbReference>
<evidence type="ECO:0000256" key="2">
    <source>
        <dbReference type="ARBA" id="ARBA00022729"/>
    </source>
</evidence>
<feature type="signal peptide" evidence="4">
    <location>
        <begin position="1"/>
        <end position="21"/>
    </location>
</feature>
<dbReference type="SUPFAM" id="SSF53850">
    <property type="entry name" value="Periplasmic binding protein-like II"/>
    <property type="match status" value="1"/>
</dbReference>
<evidence type="ECO:0000313" key="6">
    <source>
        <dbReference type="Proteomes" id="UP000253083"/>
    </source>
</evidence>
<comment type="similarity">
    <text evidence="1">Belongs to the bacterial solute-binding protein 1 family.</text>
</comment>
<evidence type="ECO:0000256" key="4">
    <source>
        <dbReference type="SAM" id="SignalP"/>
    </source>
</evidence>
<keyword evidence="6" id="KW-1185">Reference proteome</keyword>
<dbReference type="AlphaFoldDB" id="A0A395JHM2"/>